<protein>
    <recommendedName>
        <fullName evidence="3">Bacterial transcription activator effector binding domain-containing protein</fullName>
    </recommendedName>
</protein>
<organism evidence="1 2">
    <name type="scientific">Blastopirellula sediminis</name>
    <dbReference type="NCBI Taxonomy" id="2894196"/>
    <lineage>
        <taxon>Bacteria</taxon>
        <taxon>Pseudomonadati</taxon>
        <taxon>Planctomycetota</taxon>
        <taxon>Planctomycetia</taxon>
        <taxon>Pirellulales</taxon>
        <taxon>Pirellulaceae</taxon>
        <taxon>Blastopirellula</taxon>
    </lineage>
</organism>
<accession>A0A9X1MJ61</accession>
<evidence type="ECO:0000313" key="2">
    <source>
        <dbReference type="Proteomes" id="UP001139103"/>
    </source>
</evidence>
<dbReference type="AlphaFoldDB" id="A0A9X1MJ61"/>
<dbReference type="RefSeq" id="WP_230215372.1">
    <property type="nucleotide sequence ID" value="NZ_JAJKFT010000002.1"/>
</dbReference>
<evidence type="ECO:0008006" key="3">
    <source>
        <dbReference type="Google" id="ProtNLM"/>
    </source>
</evidence>
<comment type="caution">
    <text evidence="1">The sequence shown here is derived from an EMBL/GenBank/DDBJ whole genome shotgun (WGS) entry which is preliminary data.</text>
</comment>
<reference evidence="1" key="1">
    <citation type="submission" date="2021-11" db="EMBL/GenBank/DDBJ databases">
        <title>Genome sequence.</title>
        <authorList>
            <person name="Sun Q."/>
        </authorList>
    </citation>
    <scope>NUCLEOTIDE SEQUENCE</scope>
    <source>
        <strain evidence="1">JC732</strain>
    </source>
</reference>
<gene>
    <name evidence="1" type="ORF">LOC68_02670</name>
</gene>
<dbReference type="EMBL" id="JAJKFT010000002">
    <property type="protein sequence ID" value="MCC9627287.1"/>
    <property type="molecule type" value="Genomic_DNA"/>
</dbReference>
<name>A0A9X1MJ61_9BACT</name>
<dbReference type="Proteomes" id="UP001139103">
    <property type="component" value="Unassembled WGS sequence"/>
</dbReference>
<evidence type="ECO:0000313" key="1">
    <source>
        <dbReference type="EMBL" id="MCC9627287.1"/>
    </source>
</evidence>
<keyword evidence="2" id="KW-1185">Reference proteome</keyword>
<sequence length="145" mass="16370">MEIEIHETPLRFHLYGKPASIGEEAIGAVGQRLMDEMWRIVRSSRTDTTGINYWVYMPAGRLFVSVELVPGADAPPELDCCEFELPRYLRHVHIGPYQTLPDKWASLKQKLHDHGESIGPVSLEIYGHHSADPSQHETTILIGLV</sequence>
<dbReference type="Gene3D" id="3.20.80.10">
    <property type="entry name" value="Regulatory factor, effector binding domain"/>
    <property type="match status" value="1"/>
</dbReference>
<proteinExistence type="predicted"/>
<dbReference type="InterPro" id="IPR011256">
    <property type="entry name" value="Reg_factor_effector_dom_sf"/>
</dbReference>